<evidence type="ECO:0000313" key="1">
    <source>
        <dbReference type="EMBL" id="SBP76794.1"/>
    </source>
</evidence>
<feature type="non-terminal residue" evidence="1">
    <location>
        <position position="89"/>
    </location>
</feature>
<name>A0A1A8CAZ1_NOTKA</name>
<dbReference type="EMBL" id="HADZ01012853">
    <property type="protein sequence ID" value="SBP76794.1"/>
    <property type="molecule type" value="Transcribed_RNA"/>
</dbReference>
<feature type="non-terminal residue" evidence="1">
    <location>
        <position position="1"/>
    </location>
</feature>
<reference evidence="1" key="2">
    <citation type="submission" date="2016-06" db="EMBL/GenBank/DDBJ databases">
        <title>The genome of a short-lived fish provides insights into sex chromosome evolution and the genetic control of aging.</title>
        <authorList>
            <person name="Reichwald K."/>
            <person name="Felder M."/>
            <person name="Petzold A."/>
            <person name="Koch P."/>
            <person name="Groth M."/>
            <person name="Platzer M."/>
        </authorList>
    </citation>
    <scope>NUCLEOTIDE SEQUENCE</scope>
    <source>
        <tissue evidence="1">Brain</tissue>
    </source>
</reference>
<reference evidence="1" key="1">
    <citation type="submission" date="2016-05" db="EMBL/GenBank/DDBJ databases">
        <authorList>
            <person name="Lavstsen T."/>
            <person name="Jespersen J.S."/>
        </authorList>
    </citation>
    <scope>NUCLEOTIDE SEQUENCE</scope>
    <source>
        <tissue evidence="1">Brain</tissue>
    </source>
</reference>
<protein>
    <submittedName>
        <fullName evidence="1">Solute carrier family 5 (Iodide transporter), member 8</fullName>
    </submittedName>
</protein>
<gene>
    <name evidence="1" type="primary">SLC5A8</name>
</gene>
<accession>A0A1A8CAZ1</accession>
<sequence>FHVCDKCFLNEIDFLNMTRKPQWKSSVRDHKILEVLKACRLFCGNPLLEEKHGILSDLLLLPNSKFTPPFISLIVNMQICTQIHIYGFA</sequence>
<organism evidence="1">
    <name type="scientific">Nothobranchius kadleci</name>
    <name type="common">African annual killifish</name>
    <dbReference type="NCBI Taxonomy" id="1051664"/>
    <lineage>
        <taxon>Eukaryota</taxon>
        <taxon>Metazoa</taxon>
        <taxon>Chordata</taxon>
        <taxon>Craniata</taxon>
        <taxon>Vertebrata</taxon>
        <taxon>Euteleostomi</taxon>
        <taxon>Actinopterygii</taxon>
        <taxon>Neopterygii</taxon>
        <taxon>Teleostei</taxon>
        <taxon>Neoteleostei</taxon>
        <taxon>Acanthomorphata</taxon>
        <taxon>Ovalentaria</taxon>
        <taxon>Atherinomorphae</taxon>
        <taxon>Cyprinodontiformes</taxon>
        <taxon>Nothobranchiidae</taxon>
        <taxon>Nothobranchius</taxon>
    </lineage>
</organism>
<dbReference type="AlphaFoldDB" id="A0A1A8CAZ1"/>
<proteinExistence type="predicted"/>